<dbReference type="GeneID" id="89343843"/>
<reference evidence="3 5" key="3">
    <citation type="submission" date="2024-06" db="EMBL/GenBank/DDBJ databases">
        <title>Halorubrum miltondacostae sp. nov., a potential PHA producer isolated from an inland solar saltern in Rio Maior, Portugal.</title>
        <authorList>
            <person name="Albuquerque L."/>
            <person name="Viver T."/>
            <person name="Barroso C."/>
            <person name="Claudino R."/>
            <person name="Galvan M."/>
            <person name="Simoes G."/>
            <person name="Lobo Da Cunha A."/>
            <person name="Egas C."/>
        </authorList>
    </citation>
    <scope>NUCLEOTIDE SEQUENCE [LARGE SCALE GENOMIC DNA]</scope>
    <source>
        <strain evidence="3 5">DSM 18646</strain>
    </source>
</reference>
<gene>
    <name evidence="3" type="ORF">ABNG02_13970</name>
    <name evidence="2" type="ORF">GCM10008994_15380</name>
</gene>
<dbReference type="Proteomes" id="UP001501425">
    <property type="component" value="Unassembled WGS sequence"/>
</dbReference>
<dbReference type="Pfam" id="PF26277">
    <property type="entry name" value="DUF8076"/>
    <property type="match status" value="1"/>
</dbReference>
<dbReference type="AlphaFoldDB" id="A0AAV3SS15"/>
<proteinExistence type="predicted"/>
<name>A0AAV3SS15_9EURY</name>
<reference evidence="2" key="2">
    <citation type="submission" date="2023-12" db="EMBL/GenBank/DDBJ databases">
        <authorList>
            <person name="Sun Q."/>
            <person name="Inoue M."/>
        </authorList>
    </citation>
    <scope>NUCLEOTIDE SEQUENCE</scope>
    <source>
        <strain evidence="2">JCM 14265</strain>
    </source>
</reference>
<protein>
    <recommendedName>
        <fullName evidence="1">DUF8076 domain-containing protein</fullName>
    </recommendedName>
</protein>
<evidence type="ECO:0000313" key="2">
    <source>
        <dbReference type="EMBL" id="GAA0541224.1"/>
    </source>
</evidence>
<dbReference type="Proteomes" id="UP001567571">
    <property type="component" value="Unassembled WGS sequence"/>
</dbReference>
<dbReference type="RefSeq" id="WP_338756452.1">
    <property type="nucleotide sequence ID" value="NZ_BAAADQ010000006.1"/>
</dbReference>
<dbReference type="EMBL" id="BAAADQ010000006">
    <property type="protein sequence ID" value="GAA0541224.1"/>
    <property type="molecule type" value="Genomic_DNA"/>
</dbReference>
<comment type="caution">
    <text evidence="2">The sequence shown here is derived from an EMBL/GenBank/DDBJ whole genome shotgun (WGS) entry which is preliminary data.</text>
</comment>
<sequence length="129" mass="14625">MSIQPGFNVVTEPVAETGSELTVFEFFRALKQDKEVDAPVTVTHLDRLLVDTIADERDEVLAELRGVLRQSRSLDSMDAVQFVIDGRLVEDAYFRIRVEYRGDAVYLDVGELFVEEPKRLSPTHAVARK</sequence>
<keyword evidence="5" id="KW-1185">Reference proteome</keyword>
<evidence type="ECO:0000259" key="1">
    <source>
        <dbReference type="Pfam" id="PF26277"/>
    </source>
</evidence>
<accession>A0AAV3SS15</accession>
<evidence type="ECO:0000313" key="3">
    <source>
        <dbReference type="EMBL" id="MEZ3168433.1"/>
    </source>
</evidence>
<dbReference type="EMBL" id="JBEDNW010000008">
    <property type="protein sequence ID" value="MEZ3168433.1"/>
    <property type="molecule type" value="Genomic_DNA"/>
</dbReference>
<evidence type="ECO:0000313" key="5">
    <source>
        <dbReference type="Proteomes" id="UP001567571"/>
    </source>
</evidence>
<evidence type="ECO:0000313" key="4">
    <source>
        <dbReference type="Proteomes" id="UP001501425"/>
    </source>
</evidence>
<organism evidence="2 4">
    <name type="scientific">Halorubrum ejinorense</name>
    <dbReference type="NCBI Taxonomy" id="425309"/>
    <lineage>
        <taxon>Archaea</taxon>
        <taxon>Methanobacteriati</taxon>
        <taxon>Methanobacteriota</taxon>
        <taxon>Stenosarchaea group</taxon>
        <taxon>Halobacteria</taxon>
        <taxon>Halobacteriales</taxon>
        <taxon>Haloferacaceae</taxon>
        <taxon>Halorubrum</taxon>
    </lineage>
</organism>
<dbReference type="InterPro" id="IPR058389">
    <property type="entry name" value="DUF8076"/>
</dbReference>
<feature type="domain" description="DUF8076" evidence="1">
    <location>
        <begin position="4"/>
        <end position="128"/>
    </location>
</feature>
<reference evidence="2" key="1">
    <citation type="journal article" date="2014" name="Int. J. Syst. Evol. Microbiol.">
        <title>Complete genome sequence of Corynebacterium casei LMG S-19264T (=DSM 44701T), isolated from a smear-ripened cheese.</title>
        <authorList>
            <consortium name="US DOE Joint Genome Institute (JGI-PGF)"/>
            <person name="Walter F."/>
            <person name="Albersmeier A."/>
            <person name="Kalinowski J."/>
            <person name="Ruckert C."/>
        </authorList>
    </citation>
    <scope>NUCLEOTIDE SEQUENCE</scope>
    <source>
        <strain evidence="2">JCM 14265</strain>
    </source>
</reference>